<sequence>METLAYLYGAEDYEQSEQKQLDLSGLKAMATTGLVAAGIAAGGVLTQADSASAHYYGGHHGYYRPVTYRHRAYYRPVYYPRHYYAYPVYYRPCYRGYYY</sequence>
<dbReference type="EMBL" id="CP053586">
    <property type="protein sequence ID" value="WNZ21386.1"/>
    <property type="molecule type" value="Genomic_DNA"/>
</dbReference>
<gene>
    <name evidence="1" type="ORF">HJG54_10070</name>
</gene>
<dbReference type="AlphaFoldDB" id="A0AA96WHH8"/>
<reference evidence="1" key="1">
    <citation type="submission" date="2020-05" db="EMBL/GenBank/DDBJ databases">
        <authorList>
            <person name="Zhu T."/>
            <person name="Keshari N."/>
            <person name="Lu X."/>
        </authorList>
    </citation>
    <scope>NUCLEOTIDE SEQUENCE</scope>
    <source>
        <strain evidence="1">NK1-12</strain>
    </source>
</reference>
<organism evidence="1">
    <name type="scientific">Leptolyngbya sp. NK1-12</name>
    <dbReference type="NCBI Taxonomy" id="2547451"/>
    <lineage>
        <taxon>Bacteria</taxon>
        <taxon>Bacillati</taxon>
        <taxon>Cyanobacteriota</taxon>
        <taxon>Cyanophyceae</taxon>
        <taxon>Leptolyngbyales</taxon>
        <taxon>Leptolyngbyaceae</taxon>
        <taxon>Leptolyngbya group</taxon>
        <taxon>Leptolyngbya</taxon>
    </lineage>
</organism>
<protein>
    <submittedName>
        <fullName evidence="1">Uncharacterized protein</fullName>
    </submittedName>
</protein>
<name>A0AA96WHH8_9CYAN</name>
<dbReference type="RefSeq" id="WP_036004282.1">
    <property type="nucleotide sequence ID" value="NZ_CP053586.1"/>
</dbReference>
<accession>A0AA96WHH8</accession>
<proteinExistence type="predicted"/>
<evidence type="ECO:0000313" key="1">
    <source>
        <dbReference type="EMBL" id="WNZ21386.1"/>
    </source>
</evidence>